<dbReference type="AlphaFoldDB" id="A0AAD4UIC2"/>
<comment type="subcellular location">
    <subcellularLocation>
        <location evidence="2">Nucleus</location>
    </subcellularLocation>
</comment>
<dbReference type="EMBL" id="JAKZEL010000002">
    <property type="protein sequence ID" value="KAI4546516.1"/>
    <property type="molecule type" value="Genomic_DNA"/>
</dbReference>
<keyword evidence="7" id="KW-0408">Iron</keyword>
<protein>
    <submittedName>
        <fullName evidence="12">Uncharacterized protein</fullName>
    </submittedName>
</protein>
<dbReference type="PANTHER" id="PTHR12480:SF32">
    <property type="entry name" value="BIFUNCTIONAL ARGININE DEMETHYLASE AND LYSYL-HYDROXYLASE JMJD6"/>
    <property type="match status" value="1"/>
</dbReference>
<comment type="cofactor">
    <cofactor evidence="1">
        <name>Fe(2+)</name>
        <dbReference type="ChEBI" id="CHEBI:29033"/>
    </cofactor>
</comment>
<evidence type="ECO:0000256" key="2">
    <source>
        <dbReference type="ARBA" id="ARBA00004123"/>
    </source>
</evidence>
<keyword evidence="10" id="KW-0539">Nucleus</keyword>
<reference evidence="12" key="1">
    <citation type="submission" date="2022-03" db="EMBL/GenBank/DDBJ databases">
        <title>Genomic analyses of argali, domestic sheep and their hybrids provide insights into chromosomal evolution, heterosis and genetic basis of agronomic traits.</title>
        <authorList>
            <person name="Li M."/>
        </authorList>
    </citation>
    <scope>NUCLEOTIDE SEQUENCE</scope>
    <source>
        <strain evidence="12">CAU-MHL-2022a</strain>
        <tissue evidence="12">Skin</tissue>
    </source>
</reference>
<feature type="compositionally biased region" description="Basic residues" evidence="11">
    <location>
        <begin position="1"/>
        <end position="13"/>
    </location>
</feature>
<accession>A0AAD4UIC2</accession>
<dbReference type="SUPFAM" id="SSF51197">
    <property type="entry name" value="Clavaminate synthase-like"/>
    <property type="match status" value="1"/>
</dbReference>
<evidence type="ECO:0000256" key="4">
    <source>
        <dbReference type="ARBA" id="ARBA00022853"/>
    </source>
</evidence>
<evidence type="ECO:0000313" key="12">
    <source>
        <dbReference type="EMBL" id="KAI4546516.1"/>
    </source>
</evidence>
<keyword evidence="13" id="KW-1185">Reference proteome</keyword>
<evidence type="ECO:0000256" key="1">
    <source>
        <dbReference type="ARBA" id="ARBA00001954"/>
    </source>
</evidence>
<gene>
    <name evidence="12" type="ORF">MG293_003071</name>
</gene>
<evidence type="ECO:0000256" key="6">
    <source>
        <dbReference type="ARBA" id="ARBA00023002"/>
    </source>
</evidence>
<keyword evidence="8" id="KW-0805">Transcription regulation</keyword>
<keyword evidence="6" id="KW-0560">Oxidoreductase</keyword>
<keyword evidence="3" id="KW-0479">Metal-binding</keyword>
<evidence type="ECO:0000256" key="5">
    <source>
        <dbReference type="ARBA" id="ARBA00022964"/>
    </source>
</evidence>
<proteinExistence type="predicted"/>
<dbReference type="Gene3D" id="2.60.120.650">
    <property type="entry name" value="Cupin"/>
    <property type="match status" value="1"/>
</dbReference>
<organism evidence="12 13">
    <name type="scientific">Ovis ammon polii</name>
    <dbReference type="NCBI Taxonomy" id="230172"/>
    <lineage>
        <taxon>Eukaryota</taxon>
        <taxon>Metazoa</taxon>
        <taxon>Chordata</taxon>
        <taxon>Craniata</taxon>
        <taxon>Vertebrata</taxon>
        <taxon>Euteleostomi</taxon>
        <taxon>Mammalia</taxon>
        <taxon>Eutheria</taxon>
        <taxon>Laurasiatheria</taxon>
        <taxon>Artiodactyla</taxon>
        <taxon>Ruminantia</taxon>
        <taxon>Pecora</taxon>
        <taxon>Bovidae</taxon>
        <taxon>Caprinae</taxon>
        <taxon>Ovis</taxon>
    </lineage>
</organism>
<sequence>MNHKRRNASRGKRNVQPDQKNSLDWTQHNYCESFQLNLEAVMDNVERTDALQLSVEEFVEQYETPYKPLVLPNGLSQEGQSAQKWTLECLKRKYRNQKFKRGEDKDGYSMKMKMGCYIEYTESTHNDSPLYIFDSSYGQHPQRRKLLEDHSMPRELIKVTHEEGGNQQDEAITWV</sequence>
<comment type="caution">
    <text evidence="12">The sequence shown here is derived from an EMBL/GenBank/DDBJ whole genome shotgun (WGS) entry which is preliminary data.</text>
</comment>
<dbReference type="GO" id="GO:0106140">
    <property type="term" value="F:P-TEFb complex binding"/>
    <property type="evidence" value="ECO:0007669"/>
    <property type="project" value="TreeGrafter"/>
</dbReference>
<evidence type="ECO:0000313" key="13">
    <source>
        <dbReference type="Proteomes" id="UP001214576"/>
    </source>
</evidence>
<evidence type="ECO:0000256" key="11">
    <source>
        <dbReference type="SAM" id="MobiDB-lite"/>
    </source>
</evidence>
<dbReference type="GO" id="GO:0046872">
    <property type="term" value="F:metal ion binding"/>
    <property type="evidence" value="ECO:0007669"/>
    <property type="project" value="UniProtKB-KW"/>
</dbReference>
<dbReference type="GO" id="GO:0033749">
    <property type="term" value="F:histone H4R3 demethylase activity"/>
    <property type="evidence" value="ECO:0007669"/>
    <property type="project" value="TreeGrafter"/>
</dbReference>
<evidence type="ECO:0000256" key="8">
    <source>
        <dbReference type="ARBA" id="ARBA00023015"/>
    </source>
</evidence>
<name>A0AAD4UIC2_OVIAM</name>
<dbReference type="GO" id="GO:0005634">
    <property type="term" value="C:nucleus"/>
    <property type="evidence" value="ECO:0007669"/>
    <property type="project" value="UniProtKB-SubCell"/>
</dbReference>
<keyword evidence="4" id="KW-0156">Chromatin regulator</keyword>
<keyword evidence="5" id="KW-0223">Dioxygenase</keyword>
<feature type="region of interest" description="Disordered" evidence="11">
    <location>
        <begin position="1"/>
        <end position="22"/>
    </location>
</feature>
<keyword evidence="9" id="KW-0804">Transcription</keyword>
<evidence type="ECO:0000256" key="7">
    <source>
        <dbReference type="ARBA" id="ARBA00023004"/>
    </source>
</evidence>
<dbReference type="InterPro" id="IPR050910">
    <property type="entry name" value="JMJD6_ArgDemeth/LysHydrox"/>
</dbReference>
<dbReference type="GO" id="GO:0005737">
    <property type="term" value="C:cytoplasm"/>
    <property type="evidence" value="ECO:0007669"/>
    <property type="project" value="TreeGrafter"/>
</dbReference>
<evidence type="ECO:0000256" key="9">
    <source>
        <dbReference type="ARBA" id="ARBA00023163"/>
    </source>
</evidence>
<evidence type="ECO:0000256" key="3">
    <source>
        <dbReference type="ARBA" id="ARBA00022723"/>
    </source>
</evidence>
<dbReference type="PANTHER" id="PTHR12480">
    <property type="entry name" value="ARGININE DEMETHYLASE AND LYSYL-HYDROXYLASE JMJD"/>
    <property type="match status" value="1"/>
</dbReference>
<dbReference type="GO" id="GO:0006909">
    <property type="term" value="P:phagocytosis"/>
    <property type="evidence" value="ECO:0007669"/>
    <property type="project" value="TreeGrafter"/>
</dbReference>
<dbReference type="Proteomes" id="UP001214576">
    <property type="component" value="Unassembled WGS sequence"/>
</dbReference>
<evidence type="ECO:0000256" key="10">
    <source>
        <dbReference type="ARBA" id="ARBA00023242"/>
    </source>
</evidence>